<reference evidence="2 3" key="1">
    <citation type="submission" date="2020-08" db="EMBL/GenBank/DDBJ databases">
        <title>Oceanospirillum sp. nov. isolated from marine sediment.</title>
        <authorList>
            <person name="Ji X."/>
        </authorList>
    </citation>
    <scope>NUCLEOTIDE SEQUENCE [LARGE SCALE GENOMIC DNA]</scope>
    <source>
        <strain evidence="2 3">D5</strain>
    </source>
</reference>
<dbReference type="Pfam" id="PF14803">
    <property type="entry name" value="Zn_ribbon_Nudix"/>
    <property type="match status" value="1"/>
</dbReference>
<feature type="domain" description="Nudix hydrolase" evidence="1">
    <location>
        <begin position="36"/>
        <end position="159"/>
    </location>
</feature>
<dbReference type="Gene3D" id="2.20.70.10">
    <property type="match status" value="1"/>
</dbReference>
<evidence type="ECO:0000259" key="1">
    <source>
        <dbReference type="PROSITE" id="PS51462"/>
    </source>
</evidence>
<comment type="caution">
    <text evidence="2">The sequence shown here is derived from an EMBL/GenBank/DDBJ whole genome shotgun (WGS) entry which is preliminary data.</text>
</comment>
<name>A0A839IN45_9GAMM</name>
<protein>
    <submittedName>
        <fullName evidence="2">NUDIX hydrolase</fullName>
    </submittedName>
</protein>
<dbReference type="PANTHER" id="PTHR43222">
    <property type="entry name" value="NUDIX HYDROLASE 23"/>
    <property type="match status" value="1"/>
</dbReference>
<dbReference type="Proteomes" id="UP000565262">
    <property type="component" value="Unassembled WGS sequence"/>
</dbReference>
<dbReference type="SUPFAM" id="SSF55811">
    <property type="entry name" value="Nudix"/>
    <property type="match status" value="1"/>
</dbReference>
<dbReference type="InterPro" id="IPR029401">
    <property type="entry name" value="Nudix_N"/>
</dbReference>
<proteinExistence type="predicted"/>
<sequence length="194" mass="22255">MNFCSECGHPVRVGIPDDDNRPRHICDNCHTIHYQNPKIVAGTVPVYQDKVLLCKRAIEPRVGYWTLPAGFMENEETTADAAARETWEEAQAQVDIRHLYMLIDTTAISQVYMMFLADMPEPVFGAGPESLEVGLFSEDEIPWDELAFPTIEKTLRQYFSDRRQGHFPLHQCQVTKEDRDRFFTSLHHQAVSNG</sequence>
<dbReference type="AlphaFoldDB" id="A0A839IN45"/>
<keyword evidence="2" id="KW-0378">Hydrolase</keyword>
<dbReference type="InterPro" id="IPR000086">
    <property type="entry name" value="NUDIX_hydrolase_dom"/>
</dbReference>
<dbReference type="InterPro" id="IPR015797">
    <property type="entry name" value="NUDIX_hydrolase-like_dom_sf"/>
</dbReference>
<dbReference type="PROSITE" id="PS51462">
    <property type="entry name" value="NUDIX"/>
    <property type="match status" value="1"/>
</dbReference>
<dbReference type="RefSeq" id="WP_182808426.1">
    <property type="nucleotide sequence ID" value="NZ_JACJFM010000008.1"/>
</dbReference>
<evidence type="ECO:0000313" key="3">
    <source>
        <dbReference type="Proteomes" id="UP000565262"/>
    </source>
</evidence>
<dbReference type="GO" id="GO:0016787">
    <property type="term" value="F:hydrolase activity"/>
    <property type="evidence" value="ECO:0007669"/>
    <property type="project" value="UniProtKB-KW"/>
</dbReference>
<evidence type="ECO:0000313" key="2">
    <source>
        <dbReference type="EMBL" id="MBB1486645.1"/>
    </source>
</evidence>
<dbReference type="CDD" id="cd04511">
    <property type="entry name" value="NUDIX_Hydrolase"/>
    <property type="match status" value="1"/>
</dbReference>
<dbReference type="Gene3D" id="3.90.79.10">
    <property type="entry name" value="Nucleoside Triphosphate Pyrophosphohydrolase"/>
    <property type="match status" value="1"/>
</dbReference>
<accession>A0A839IN45</accession>
<organism evidence="2 3">
    <name type="scientific">Oceanospirillum sediminis</name>
    <dbReference type="NCBI Taxonomy" id="2760088"/>
    <lineage>
        <taxon>Bacteria</taxon>
        <taxon>Pseudomonadati</taxon>
        <taxon>Pseudomonadota</taxon>
        <taxon>Gammaproteobacteria</taxon>
        <taxon>Oceanospirillales</taxon>
        <taxon>Oceanospirillaceae</taxon>
        <taxon>Oceanospirillum</taxon>
    </lineage>
</organism>
<dbReference type="PANTHER" id="PTHR43222:SF2">
    <property type="entry name" value="NUDIX HYDROLASE 23, CHLOROPLASTIC"/>
    <property type="match status" value="1"/>
</dbReference>
<dbReference type="Pfam" id="PF00293">
    <property type="entry name" value="NUDIX"/>
    <property type="match status" value="1"/>
</dbReference>
<dbReference type="EMBL" id="JACJFM010000008">
    <property type="protein sequence ID" value="MBB1486645.1"/>
    <property type="molecule type" value="Genomic_DNA"/>
</dbReference>
<gene>
    <name evidence="2" type="ORF">H4O21_08480</name>
</gene>
<keyword evidence="3" id="KW-1185">Reference proteome</keyword>